<proteinExistence type="predicted"/>
<dbReference type="InterPro" id="IPR003817">
    <property type="entry name" value="PS_Dcarbxylase"/>
</dbReference>
<dbReference type="GO" id="GO:0005739">
    <property type="term" value="C:mitochondrion"/>
    <property type="evidence" value="ECO:0007669"/>
    <property type="project" value="TreeGrafter"/>
</dbReference>
<organism evidence="5 6">
    <name type="scientific">Cordyceps javanica</name>
    <dbReference type="NCBI Taxonomy" id="43265"/>
    <lineage>
        <taxon>Eukaryota</taxon>
        <taxon>Fungi</taxon>
        <taxon>Dikarya</taxon>
        <taxon>Ascomycota</taxon>
        <taxon>Pezizomycotina</taxon>
        <taxon>Sordariomycetes</taxon>
        <taxon>Hypocreomycetidae</taxon>
        <taxon>Hypocreales</taxon>
        <taxon>Cordycipitaceae</taxon>
        <taxon>Cordyceps</taxon>
    </lineage>
</organism>
<dbReference type="Proteomes" id="UP000315783">
    <property type="component" value="Unassembled WGS sequence"/>
</dbReference>
<feature type="region of interest" description="Disordered" evidence="3">
    <location>
        <begin position="1"/>
        <end position="21"/>
    </location>
</feature>
<evidence type="ECO:0000256" key="2">
    <source>
        <dbReference type="ARBA" id="ARBA00023239"/>
    </source>
</evidence>
<evidence type="ECO:0000256" key="3">
    <source>
        <dbReference type="SAM" id="MobiDB-lite"/>
    </source>
</evidence>
<accession>A0A545UP32</accession>
<dbReference type="Pfam" id="PF02666">
    <property type="entry name" value="PS_Dcarbxylase"/>
    <property type="match status" value="1"/>
</dbReference>
<sequence length="455" mass="50343">MVHQHGDHHDIPSEHRRHKPGAWLPADHRIHRQYLAEVIDAVDSKSAASDSSSQQQLTPALREFRDLIEGNARVYMYFTQMFDEVPRKPPYRRDPAGHKQVRDYDHMLRVLNHIVTRAPEWTATAAAMGVVGVPMCAVLDYPMGTPSGHAAFLDPDVNKALKKVLNEWGKYLQTPESASVLGDHATGWFGETGRHDLLQVANAPYQSNHSFEEMFACDPTAKHMGYKSWDDFFTRKVHDAARPVASPDDDAVIANACESKVFNVQTDARLRDHFFAKGQRYSLLDMLGHDEGLASAFVGGTVYQAFLSALSYHRWHSPVSGVVRRAFVVDGTYFSEPLFEGPGDPDVQEIDTGGISVAQGYLACMAARAVIVLEADNPDIGPVAFVGIGMDEVSTCDITVREGQHVAKGDELGMFHFGGSTHCLVFRKGVRLEGLPQVGREENVPVRGKLATVRK</sequence>
<dbReference type="EMBL" id="SPUK01000020">
    <property type="protein sequence ID" value="TQV91227.1"/>
    <property type="molecule type" value="Genomic_DNA"/>
</dbReference>
<dbReference type="OrthoDB" id="5973539at2759"/>
<dbReference type="PANTHER" id="PTHR10067:SF9">
    <property type="entry name" value="PHOSPHATIDYLSERINE DECARBOXYLASE FAMILY PROTEIN (AFU_ORTHOLOGUE AFUA_7G01730)"/>
    <property type="match status" value="1"/>
</dbReference>
<keyword evidence="6" id="KW-1185">Reference proteome</keyword>
<dbReference type="AlphaFoldDB" id="A0A545UP32"/>
<evidence type="ECO:0000256" key="1">
    <source>
        <dbReference type="ARBA" id="ARBA00022793"/>
    </source>
</evidence>
<keyword evidence="2" id="KW-0456">Lyase</keyword>
<feature type="domain" description="L-tryptophan decarboxylase PsiD-like" evidence="4">
    <location>
        <begin position="59"/>
        <end position="196"/>
    </location>
</feature>
<evidence type="ECO:0000259" key="4">
    <source>
        <dbReference type="Pfam" id="PF12588"/>
    </source>
</evidence>
<evidence type="ECO:0000313" key="6">
    <source>
        <dbReference type="Proteomes" id="UP000315783"/>
    </source>
</evidence>
<dbReference type="InterPro" id="IPR022237">
    <property type="entry name" value="PsiD-like"/>
</dbReference>
<dbReference type="GO" id="GO:0006646">
    <property type="term" value="P:phosphatidylethanolamine biosynthetic process"/>
    <property type="evidence" value="ECO:0007669"/>
    <property type="project" value="TreeGrafter"/>
</dbReference>
<comment type="caution">
    <text evidence="5">The sequence shown here is derived from an EMBL/GenBank/DDBJ whole genome shotgun (WGS) entry which is preliminary data.</text>
</comment>
<dbReference type="PANTHER" id="PTHR10067">
    <property type="entry name" value="PHOSPHATIDYLSERINE DECARBOXYLASE"/>
    <property type="match status" value="1"/>
</dbReference>
<dbReference type="Pfam" id="PF12588">
    <property type="entry name" value="PSDC"/>
    <property type="match status" value="1"/>
</dbReference>
<dbReference type="STRING" id="43265.A0A545UP32"/>
<keyword evidence="1" id="KW-0210">Decarboxylase</keyword>
<evidence type="ECO:0000313" key="5">
    <source>
        <dbReference type="EMBL" id="TQV91227.1"/>
    </source>
</evidence>
<dbReference type="GO" id="GO:0004609">
    <property type="term" value="F:phosphatidylserine decarboxylase activity"/>
    <property type="evidence" value="ECO:0007669"/>
    <property type="project" value="InterPro"/>
</dbReference>
<protein>
    <submittedName>
        <fullName evidence="5">Phosphatidylserine decarboxylase family protein</fullName>
    </submittedName>
</protein>
<feature type="compositionally biased region" description="Basic and acidic residues" evidence="3">
    <location>
        <begin position="1"/>
        <end position="14"/>
    </location>
</feature>
<name>A0A545UP32_9HYPO</name>
<gene>
    <name evidence="5" type="ORF">IF1G_10108</name>
</gene>
<reference evidence="5 6" key="1">
    <citation type="journal article" date="2019" name="Appl. Microbiol. Biotechnol.">
        <title>Genome sequence of Isaria javanica and comparative genome analysis insights into family S53 peptidase evolution in fungal entomopathogens.</title>
        <authorList>
            <person name="Lin R."/>
            <person name="Zhang X."/>
            <person name="Xin B."/>
            <person name="Zou M."/>
            <person name="Gao Y."/>
            <person name="Qin F."/>
            <person name="Hu Q."/>
            <person name="Xie B."/>
            <person name="Cheng X."/>
        </authorList>
    </citation>
    <scope>NUCLEOTIDE SEQUENCE [LARGE SCALE GENOMIC DNA]</scope>
    <source>
        <strain evidence="5 6">IJ1G</strain>
    </source>
</reference>